<proteinExistence type="predicted"/>
<comment type="caution">
    <text evidence="1">The sequence shown here is derived from an EMBL/GenBank/DDBJ whole genome shotgun (WGS) entry which is preliminary data.</text>
</comment>
<dbReference type="AlphaFoldDB" id="A0A8H5LPZ1"/>
<keyword evidence="2" id="KW-1185">Reference proteome</keyword>
<gene>
    <name evidence="1" type="ORF">D9758_011022</name>
</gene>
<evidence type="ECO:0000313" key="1">
    <source>
        <dbReference type="EMBL" id="KAF5365106.1"/>
    </source>
</evidence>
<sequence>MSVAITGGNPEAYRDTFKLDIIYVNVSQ</sequence>
<reference evidence="1 2" key="1">
    <citation type="journal article" date="2020" name="ISME J.">
        <title>Uncovering the hidden diversity of litter-decomposition mechanisms in mushroom-forming fungi.</title>
        <authorList>
            <person name="Floudas D."/>
            <person name="Bentzer J."/>
            <person name="Ahren D."/>
            <person name="Johansson T."/>
            <person name="Persson P."/>
            <person name="Tunlid A."/>
        </authorList>
    </citation>
    <scope>NUCLEOTIDE SEQUENCE [LARGE SCALE GENOMIC DNA]</scope>
    <source>
        <strain evidence="1 2">CBS 291.85</strain>
    </source>
</reference>
<dbReference type="EMBL" id="JAACJM010000029">
    <property type="protein sequence ID" value="KAF5365106.1"/>
    <property type="molecule type" value="Genomic_DNA"/>
</dbReference>
<organism evidence="1 2">
    <name type="scientific">Tetrapyrgos nigripes</name>
    <dbReference type="NCBI Taxonomy" id="182062"/>
    <lineage>
        <taxon>Eukaryota</taxon>
        <taxon>Fungi</taxon>
        <taxon>Dikarya</taxon>
        <taxon>Basidiomycota</taxon>
        <taxon>Agaricomycotina</taxon>
        <taxon>Agaricomycetes</taxon>
        <taxon>Agaricomycetidae</taxon>
        <taxon>Agaricales</taxon>
        <taxon>Marasmiineae</taxon>
        <taxon>Marasmiaceae</taxon>
        <taxon>Tetrapyrgos</taxon>
    </lineage>
</organism>
<protein>
    <submittedName>
        <fullName evidence="1">Uncharacterized protein</fullName>
    </submittedName>
</protein>
<evidence type="ECO:0000313" key="2">
    <source>
        <dbReference type="Proteomes" id="UP000559256"/>
    </source>
</evidence>
<dbReference type="Proteomes" id="UP000559256">
    <property type="component" value="Unassembled WGS sequence"/>
</dbReference>
<name>A0A8H5LPZ1_9AGAR</name>
<accession>A0A8H5LPZ1</accession>